<dbReference type="GO" id="GO:0051537">
    <property type="term" value="F:2 iron, 2 sulfur cluster binding"/>
    <property type="evidence" value="ECO:0007669"/>
    <property type="project" value="UniProtKB-KW"/>
</dbReference>
<dbReference type="Pfam" id="PF01257">
    <property type="entry name" value="2Fe-2S_thioredx"/>
    <property type="match status" value="1"/>
</dbReference>
<accession>A0A844TCV6</accession>
<dbReference type="Gene3D" id="3.40.30.10">
    <property type="entry name" value="Glutaredoxin"/>
    <property type="match status" value="1"/>
</dbReference>
<comment type="cofactor">
    <cofactor evidence="8">
        <name>[2Fe-2S] cluster</name>
        <dbReference type="ChEBI" id="CHEBI:190135"/>
    </cofactor>
    <text evidence="8">Binds 1 [2Fe-2S] cluster.</text>
</comment>
<keyword evidence="4 8" id="KW-0408">Iron</keyword>
<gene>
    <name evidence="9" type="ORF">GPL20_07035</name>
</gene>
<keyword evidence="10" id="KW-1185">Reference proteome</keyword>
<keyword evidence="5 8" id="KW-0411">Iron-sulfur</keyword>
<dbReference type="GO" id="GO:0016491">
    <property type="term" value="F:oxidoreductase activity"/>
    <property type="evidence" value="ECO:0007669"/>
    <property type="project" value="InterPro"/>
</dbReference>
<feature type="binding site" evidence="8">
    <location>
        <position position="92"/>
    </location>
    <ligand>
        <name>[2Fe-2S] cluster</name>
        <dbReference type="ChEBI" id="CHEBI:190135"/>
    </ligand>
</feature>
<dbReference type="NCBIfam" id="NF004638">
    <property type="entry name" value="PRK05988.1"/>
    <property type="match status" value="1"/>
</dbReference>
<dbReference type="InterPro" id="IPR028431">
    <property type="entry name" value="NADP_DH_HndA-like"/>
</dbReference>
<dbReference type="PIRSF" id="PIRSF000216">
    <property type="entry name" value="NADH_DH_24kDa"/>
    <property type="match status" value="1"/>
</dbReference>
<dbReference type="GO" id="GO:0046872">
    <property type="term" value="F:metal ion binding"/>
    <property type="evidence" value="ECO:0007669"/>
    <property type="project" value="UniProtKB-KW"/>
</dbReference>
<dbReference type="InterPro" id="IPR002023">
    <property type="entry name" value="NuoE-like"/>
</dbReference>
<comment type="cofactor">
    <cofactor evidence="6">
        <name>[2Fe-2S] cluster</name>
        <dbReference type="ChEBI" id="CHEBI:190135"/>
    </cofactor>
</comment>
<dbReference type="RefSeq" id="WP_157328886.1">
    <property type="nucleotide sequence ID" value="NZ_JANADL010000015.1"/>
</dbReference>
<reference evidence="9 10" key="1">
    <citation type="submission" date="2019-12" db="EMBL/GenBank/DDBJ databases">
        <title>Draft genome sequences Bradyrhizobium cajani AMBPC1010, Bradyrhizobium pachyrhizi AMBPC1040 and Bradyrhizobium yuanmingense ALSPC3051, three plant growth promoting strains isolated from nodules of Cajanus cajan L. in Dominican Republic.</title>
        <authorList>
            <person name="Flores-Felix J.D."/>
            <person name="Araujo J."/>
            <person name="Diaz-Alcantara C."/>
            <person name="Gonzalez-Andres F."/>
            <person name="Velazquez E."/>
        </authorList>
    </citation>
    <scope>NUCLEOTIDE SEQUENCE [LARGE SCALE GENOMIC DNA]</scope>
    <source>
        <strain evidence="9 10">1010</strain>
    </source>
</reference>
<dbReference type="EMBL" id="WQNE01000004">
    <property type="protein sequence ID" value="MVT72861.1"/>
    <property type="molecule type" value="Genomic_DNA"/>
</dbReference>
<comment type="catalytic activity">
    <reaction evidence="7">
        <text>a quinone + NADH + 5 H(+)(in) = a quinol + NAD(+) + 4 H(+)(out)</text>
        <dbReference type="Rhea" id="RHEA:57888"/>
        <dbReference type="ChEBI" id="CHEBI:15378"/>
        <dbReference type="ChEBI" id="CHEBI:24646"/>
        <dbReference type="ChEBI" id="CHEBI:57540"/>
        <dbReference type="ChEBI" id="CHEBI:57945"/>
        <dbReference type="ChEBI" id="CHEBI:132124"/>
    </reaction>
</comment>
<protein>
    <submittedName>
        <fullName evidence="9">Formate dehydrogenase subunit gamma</fullName>
    </submittedName>
</protein>
<evidence type="ECO:0000256" key="5">
    <source>
        <dbReference type="ARBA" id="ARBA00023014"/>
    </source>
</evidence>
<feature type="binding site" evidence="8">
    <location>
        <position position="87"/>
    </location>
    <ligand>
        <name>[2Fe-2S] cluster</name>
        <dbReference type="ChEBI" id="CHEBI:190135"/>
    </ligand>
</feature>
<dbReference type="CDD" id="cd03081">
    <property type="entry name" value="TRX_Fd_NuoE_FDH_gamma"/>
    <property type="match status" value="1"/>
</dbReference>
<dbReference type="SUPFAM" id="SSF52833">
    <property type="entry name" value="Thioredoxin-like"/>
    <property type="match status" value="1"/>
</dbReference>
<evidence type="ECO:0000256" key="1">
    <source>
        <dbReference type="ARBA" id="ARBA00010643"/>
    </source>
</evidence>
<dbReference type="Proteomes" id="UP000449969">
    <property type="component" value="Unassembled WGS sequence"/>
</dbReference>
<dbReference type="FunFam" id="1.10.10.1590:FF:000001">
    <property type="entry name" value="NADH-quinone oxidoreductase subunit E"/>
    <property type="match status" value="1"/>
</dbReference>
<comment type="similarity">
    <text evidence="1">Belongs to the complex I 24 kDa subunit family.</text>
</comment>
<evidence type="ECO:0000313" key="10">
    <source>
        <dbReference type="Proteomes" id="UP000449969"/>
    </source>
</evidence>
<keyword evidence="2 8" id="KW-0001">2Fe-2S</keyword>
<evidence type="ECO:0000256" key="2">
    <source>
        <dbReference type="ARBA" id="ARBA00022714"/>
    </source>
</evidence>
<dbReference type="PANTHER" id="PTHR43342">
    <property type="entry name" value="NADH-QUINONE OXIDOREDUCTASE, E SUBUNIT"/>
    <property type="match status" value="1"/>
</dbReference>
<evidence type="ECO:0000256" key="8">
    <source>
        <dbReference type="PIRSR" id="PIRSR000216-1"/>
    </source>
</evidence>
<name>A0A844TCV6_9BRAD</name>
<evidence type="ECO:0000256" key="4">
    <source>
        <dbReference type="ARBA" id="ARBA00023004"/>
    </source>
</evidence>
<feature type="binding site" evidence="8">
    <location>
        <position position="132"/>
    </location>
    <ligand>
        <name>[2Fe-2S] cluster</name>
        <dbReference type="ChEBI" id="CHEBI:190135"/>
    </ligand>
</feature>
<proteinExistence type="inferred from homology"/>
<dbReference type="PANTHER" id="PTHR43342:SF2">
    <property type="entry name" value="POTENTIAL NAD-REDUCING HYDROGENASE SUBUNIT"/>
    <property type="match status" value="1"/>
</dbReference>
<comment type="caution">
    <text evidence="9">The sequence shown here is derived from an EMBL/GenBank/DDBJ whole genome shotgun (WGS) entry which is preliminary data.</text>
</comment>
<feature type="binding site" evidence="8">
    <location>
        <position position="128"/>
    </location>
    <ligand>
        <name>[2Fe-2S] cluster</name>
        <dbReference type="ChEBI" id="CHEBI:190135"/>
    </ligand>
</feature>
<sequence length="162" mass="17481">MTAVYEPRYEPWDETRGAEIIAEHAQQEGATLVILHALQEAFGYVPEAAVPMVAQALNLSRAEVHGVFTFYHDFRHKPAGRHVLKLCRAEACQAAGGDALAARAEAKLGVSLGGTTADDRVTLEPIYCLGLCATAPSAMLDGRLIGRLDQKRLDALVAEAQR</sequence>
<dbReference type="AlphaFoldDB" id="A0A844TCV6"/>
<dbReference type="InterPro" id="IPR041921">
    <property type="entry name" value="NuoE_N"/>
</dbReference>
<organism evidence="9 10">
    <name type="scientific">Bradyrhizobium cajani</name>
    <dbReference type="NCBI Taxonomy" id="1928661"/>
    <lineage>
        <taxon>Bacteria</taxon>
        <taxon>Pseudomonadati</taxon>
        <taxon>Pseudomonadota</taxon>
        <taxon>Alphaproteobacteria</taxon>
        <taxon>Hyphomicrobiales</taxon>
        <taxon>Nitrobacteraceae</taxon>
        <taxon>Bradyrhizobium</taxon>
    </lineage>
</organism>
<evidence type="ECO:0000256" key="6">
    <source>
        <dbReference type="ARBA" id="ARBA00034078"/>
    </source>
</evidence>
<keyword evidence="3 8" id="KW-0479">Metal-binding</keyword>
<dbReference type="FunFam" id="3.40.30.10:FF:000309">
    <property type="entry name" value="Formate dehydrogenase, gamma subunit"/>
    <property type="match status" value="1"/>
</dbReference>
<dbReference type="InterPro" id="IPR036249">
    <property type="entry name" value="Thioredoxin-like_sf"/>
</dbReference>
<dbReference type="OrthoDB" id="9807941at2"/>
<evidence type="ECO:0000313" key="9">
    <source>
        <dbReference type="EMBL" id="MVT72861.1"/>
    </source>
</evidence>
<evidence type="ECO:0000256" key="3">
    <source>
        <dbReference type="ARBA" id="ARBA00022723"/>
    </source>
</evidence>
<dbReference type="PROSITE" id="PS01099">
    <property type="entry name" value="COMPLEX1_24K"/>
    <property type="match status" value="1"/>
</dbReference>
<evidence type="ECO:0000256" key="7">
    <source>
        <dbReference type="ARBA" id="ARBA00047712"/>
    </source>
</evidence>
<dbReference type="Gene3D" id="1.10.10.1590">
    <property type="entry name" value="NADH-quinone oxidoreductase subunit E"/>
    <property type="match status" value="1"/>
</dbReference>